<sequence length="66" mass="7753">MFLKENVLYWIEVLNLLEARSECLNAVEKLTSWCQVSILNGGKYSAQLIRINRITTPHKRFLMRSL</sequence>
<evidence type="ECO:0000313" key="2">
    <source>
        <dbReference type="Proteomes" id="UP000305067"/>
    </source>
</evidence>
<organism evidence="1 2">
    <name type="scientific">Pterulicium gracile</name>
    <dbReference type="NCBI Taxonomy" id="1884261"/>
    <lineage>
        <taxon>Eukaryota</taxon>
        <taxon>Fungi</taxon>
        <taxon>Dikarya</taxon>
        <taxon>Basidiomycota</taxon>
        <taxon>Agaricomycotina</taxon>
        <taxon>Agaricomycetes</taxon>
        <taxon>Agaricomycetidae</taxon>
        <taxon>Agaricales</taxon>
        <taxon>Pleurotineae</taxon>
        <taxon>Pterulaceae</taxon>
        <taxon>Pterulicium</taxon>
    </lineage>
</organism>
<name>A0A5C3QH33_9AGAR</name>
<proteinExistence type="predicted"/>
<dbReference type="EMBL" id="ML178827">
    <property type="protein sequence ID" value="TFL00787.1"/>
    <property type="molecule type" value="Genomic_DNA"/>
</dbReference>
<reference evidence="1 2" key="1">
    <citation type="journal article" date="2019" name="Nat. Ecol. Evol.">
        <title>Megaphylogeny resolves global patterns of mushroom evolution.</title>
        <authorList>
            <person name="Varga T."/>
            <person name="Krizsan K."/>
            <person name="Foldi C."/>
            <person name="Dima B."/>
            <person name="Sanchez-Garcia M."/>
            <person name="Sanchez-Ramirez S."/>
            <person name="Szollosi G.J."/>
            <person name="Szarkandi J.G."/>
            <person name="Papp V."/>
            <person name="Albert L."/>
            <person name="Andreopoulos W."/>
            <person name="Angelini C."/>
            <person name="Antonin V."/>
            <person name="Barry K.W."/>
            <person name="Bougher N.L."/>
            <person name="Buchanan P."/>
            <person name="Buyck B."/>
            <person name="Bense V."/>
            <person name="Catcheside P."/>
            <person name="Chovatia M."/>
            <person name="Cooper J."/>
            <person name="Damon W."/>
            <person name="Desjardin D."/>
            <person name="Finy P."/>
            <person name="Geml J."/>
            <person name="Haridas S."/>
            <person name="Hughes K."/>
            <person name="Justo A."/>
            <person name="Karasinski D."/>
            <person name="Kautmanova I."/>
            <person name="Kiss B."/>
            <person name="Kocsube S."/>
            <person name="Kotiranta H."/>
            <person name="LaButti K.M."/>
            <person name="Lechner B.E."/>
            <person name="Liimatainen K."/>
            <person name="Lipzen A."/>
            <person name="Lukacs Z."/>
            <person name="Mihaltcheva S."/>
            <person name="Morgado L.N."/>
            <person name="Niskanen T."/>
            <person name="Noordeloos M.E."/>
            <person name="Ohm R.A."/>
            <person name="Ortiz-Santana B."/>
            <person name="Ovrebo C."/>
            <person name="Racz N."/>
            <person name="Riley R."/>
            <person name="Savchenko A."/>
            <person name="Shiryaev A."/>
            <person name="Soop K."/>
            <person name="Spirin V."/>
            <person name="Szebenyi C."/>
            <person name="Tomsovsky M."/>
            <person name="Tulloss R.E."/>
            <person name="Uehling J."/>
            <person name="Grigoriev I.V."/>
            <person name="Vagvolgyi C."/>
            <person name="Papp T."/>
            <person name="Martin F.M."/>
            <person name="Miettinen O."/>
            <person name="Hibbett D.S."/>
            <person name="Nagy L.G."/>
        </authorList>
    </citation>
    <scope>NUCLEOTIDE SEQUENCE [LARGE SCALE GENOMIC DNA]</scope>
    <source>
        <strain evidence="1 2">CBS 309.79</strain>
    </source>
</reference>
<evidence type="ECO:0000313" key="1">
    <source>
        <dbReference type="EMBL" id="TFL00787.1"/>
    </source>
</evidence>
<protein>
    <submittedName>
        <fullName evidence="1">Uncharacterized protein</fullName>
    </submittedName>
</protein>
<dbReference type="AlphaFoldDB" id="A0A5C3QH33"/>
<keyword evidence="2" id="KW-1185">Reference proteome</keyword>
<dbReference type="Proteomes" id="UP000305067">
    <property type="component" value="Unassembled WGS sequence"/>
</dbReference>
<gene>
    <name evidence="1" type="ORF">BDV98DRAFT_568703</name>
</gene>
<accession>A0A5C3QH33</accession>